<dbReference type="InterPro" id="IPR052929">
    <property type="entry name" value="RNase_H-like_EbsB-rel"/>
</dbReference>
<name>A0A803QNB9_CANSA</name>
<accession>A0A803QNB9</accession>
<protein>
    <submittedName>
        <fullName evidence="1">Uncharacterized protein</fullName>
    </submittedName>
</protein>
<proteinExistence type="predicted"/>
<dbReference type="KEGG" id="csav:115699897"/>
<organism evidence="1 2">
    <name type="scientific">Cannabis sativa</name>
    <name type="common">Hemp</name>
    <name type="synonym">Marijuana</name>
    <dbReference type="NCBI Taxonomy" id="3483"/>
    <lineage>
        <taxon>Eukaryota</taxon>
        <taxon>Viridiplantae</taxon>
        <taxon>Streptophyta</taxon>
        <taxon>Embryophyta</taxon>
        <taxon>Tracheophyta</taxon>
        <taxon>Spermatophyta</taxon>
        <taxon>Magnoliopsida</taxon>
        <taxon>eudicotyledons</taxon>
        <taxon>Gunneridae</taxon>
        <taxon>Pentapetalae</taxon>
        <taxon>rosids</taxon>
        <taxon>fabids</taxon>
        <taxon>Rosales</taxon>
        <taxon>Cannabaceae</taxon>
        <taxon>Cannabis</taxon>
    </lineage>
</organism>
<keyword evidence="2" id="KW-1185">Reference proteome</keyword>
<dbReference type="PANTHER" id="PTHR47074:SF11">
    <property type="entry name" value="REVERSE TRANSCRIPTASE-LIKE PROTEIN"/>
    <property type="match status" value="1"/>
</dbReference>
<gene>
    <name evidence="1" type="primary">LOC115699897</name>
</gene>
<dbReference type="EnsemblPlants" id="evm.model.10.327">
    <property type="protein sequence ID" value="cds.evm.model.10.327"/>
    <property type="gene ID" value="evm.TU.10.327"/>
</dbReference>
<sequence length="155" mass="17222">MGLHFNHGDEDFGSWFEDFCNTHLAENIDKLAMILWSVWGSRNDLLWNDKATSVEKVVSSAITYLELWKFAQIKNGGVSSSNSQPRAGVEHWIKPSLGELKANCDAALFSRERSHGLGWIARDHAYLCFAAAAVKLQGEIDPVVVEALSMKEALS</sequence>
<reference evidence="1" key="1">
    <citation type="submission" date="2021-03" db="UniProtKB">
        <authorList>
            <consortium name="EnsemblPlants"/>
        </authorList>
    </citation>
    <scope>IDENTIFICATION</scope>
</reference>
<dbReference type="GeneID" id="115699897"/>
<dbReference type="EMBL" id="UZAU01000794">
    <property type="status" value="NOT_ANNOTATED_CDS"/>
    <property type="molecule type" value="Genomic_DNA"/>
</dbReference>
<evidence type="ECO:0000313" key="2">
    <source>
        <dbReference type="Proteomes" id="UP000596661"/>
    </source>
</evidence>
<dbReference type="PANTHER" id="PTHR47074">
    <property type="entry name" value="BNAC02G40300D PROTEIN"/>
    <property type="match status" value="1"/>
</dbReference>
<dbReference type="Proteomes" id="UP000596661">
    <property type="component" value="Unassembled WGS sequence"/>
</dbReference>
<dbReference type="OMA" id="RNEMIWE"/>
<evidence type="ECO:0000313" key="1">
    <source>
        <dbReference type="EnsemblPlants" id="cds.evm.model.10.327"/>
    </source>
</evidence>
<dbReference type="AlphaFoldDB" id="A0A803QNB9"/>
<dbReference type="OrthoDB" id="1747175at2759"/>
<dbReference type="RefSeq" id="XP_030483300.1">
    <property type="nucleotide sequence ID" value="XM_030627440.1"/>
</dbReference>
<dbReference type="Gramene" id="evm.model.10.327">
    <property type="protein sequence ID" value="cds.evm.model.10.327"/>
    <property type="gene ID" value="evm.TU.10.327"/>
</dbReference>